<evidence type="ECO:0000256" key="6">
    <source>
        <dbReference type="ARBA" id="ARBA00022906"/>
    </source>
</evidence>
<keyword evidence="2" id="KW-1003">Cell membrane</keyword>
<keyword evidence="3" id="KW-0547">Nucleotide-binding</keyword>
<evidence type="ECO:0000256" key="8">
    <source>
        <dbReference type="ARBA" id="ARBA00023065"/>
    </source>
</evidence>
<evidence type="ECO:0000256" key="5">
    <source>
        <dbReference type="ARBA" id="ARBA00022840"/>
    </source>
</evidence>
<dbReference type="PROSITE" id="PS00211">
    <property type="entry name" value="ABC_TRANSPORTER_1"/>
    <property type="match status" value="1"/>
</dbReference>
<dbReference type="SMART" id="SM00382">
    <property type="entry name" value="AAA"/>
    <property type="match status" value="1"/>
</dbReference>
<gene>
    <name evidence="11" type="ORF">COA71_01830</name>
</gene>
<evidence type="ECO:0000256" key="4">
    <source>
        <dbReference type="ARBA" id="ARBA00022833"/>
    </source>
</evidence>
<keyword evidence="7" id="KW-1278">Translocase</keyword>
<dbReference type="Gene3D" id="3.40.50.300">
    <property type="entry name" value="P-loop containing nucleotide triphosphate hydrolases"/>
    <property type="match status" value="1"/>
</dbReference>
<dbReference type="PROSITE" id="PS50893">
    <property type="entry name" value="ABC_TRANSPORTER_2"/>
    <property type="match status" value="1"/>
</dbReference>
<dbReference type="GO" id="GO:0005524">
    <property type="term" value="F:ATP binding"/>
    <property type="evidence" value="ECO:0007669"/>
    <property type="project" value="UniProtKB-KW"/>
</dbReference>
<dbReference type="Proteomes" id="UP000228987">
    <property type="component" value="Unassembled WGS sequence"/>
</dbReference>
<dbReference type="GO" id="GO:0016887">
    <property type="term" value="F:ATP hydrolysis activity"/>
    <property type="evidence" value="ECO:0007669"/>
    <property type="project" value="InterPro"/>
</dbReference>
<dbReference type="Pfam" id="PF00005">
    <property type="entry name" value="ABC_tran"/>
    <property type="match status" value="1"/>
</dbReference>
<dbReference type="InterPro" id="IPR027417">
    <property type="entry name" value="P-loop_NTPase"/>
</dbReference>
<dbReference type="GO" id="GO:0010043">
    <property type="term" value="P:response to zinc ion"/>
    <property type="evidence" value="ECO:0007669"/>
    <property type="project" value="TreeGrafter"/>
</dbReference>
<organism evidence="11 12">
    <name type="scientific">SAR86 cluster bacterium</name>
    <dbReference type="NCBI Taxonomy" id="2030880"/>
    <lineage>
        <taxon>Bacteria</taxon>
        <taxon>Pseudomonadati</taxon>
        <taxon>Pseudomonadota</taxon>
        <taxon>Gammaproteobacteria</taxon>
        <taxon>SAR86 cluster</taxon>
    </lineage>
</organism>
<dbReference type="InterPro" id="IPR003439">
    <property type="entry name" value="ABC_transporter-like_ATP-bd"/>
</dbReference>
<dbReference type="SUPFAM" id="SSF52540">
    <property type="entry name" value="P-loop containing nucleoside triphosphate hydrolases"/>
    <property type="match status" value="1"/>
</dbReference>
<accession>A0A2A5CIC5</accession>
<keyword evidence="8" id="KW-0406">Ion transport</keyword>
<dbReference type="InterPro" id="IPR003593">
    <property type="entry name" value="AAA+_ATPase"/>
</dbReference>
<dbReference type="PANTHER" id="PTHR42734:SF9">
    <property type="entry name" value="ZINC IMPORT ATP-BINDING PROTEIN ZNUC"/>
    <property type="match status" value="1"/>
</dbReference>
<dbReference type="EMBL" id="NVWI01000001">
    <property type="protein sequence ID" value="PCJ43637.1"/>
    <property type="molecule type" value="Genomic_DNA"/>
</dbReference>
<evidence type="ECO:0000313" key="11">
    <source>
        <dbReference type="EMBL" id="PCJ43637.1"/>
    </source>
</evidence>
<evidence type="ECO:0000256" key="2">
    <source>
        <dbReference type="ARBA" id="ARBA00022475"/>
    </source>
</evidence>
<keyword evidence="6" id="KW-0864">Zinc transport</keyword>
<reference evidence="12" key="1">
    <citation type="submission" date="2017-08" db="EMBL/GenBank/DDBJ databases">
        <title>A dynamic microbial community with high functional redundancy inhabits the cold, oxic subseafloor aquifer.</title>
        <authorList>
            <person name="Tully B.J."/>
            <person name="Wheat C.G."/>
            <person name="Glazer B.T."/>
            <person name="Huber J.A."/>
        </authorList>
    </citation>
    <scope>NUCLEOTIDE SEQUENCE [LARGE SCALE GENOMIC DNA]</scope>
</reference>
<keyword evidence="5 11" id="KW-0067">ATP-binding</keyword>
<dbReference type="AlphaFoldDB" id="A0A2A5CIC5"/>
<keyword evidence="4" id="KW-0862">Zinc</keyword>
<name>A0A2A5CIC5_9GAMM</name>
<feature type="domain" description="ABC transporter" evidence="10">
    <location>
        <begin position="1"/>
        <end position="209"/>
    </location>
</feature>
<evidence type="ECO:0000256" key="1">
    <source>
        <dbReference type="ARBA" id="ARBA00022448"/>
    </source>
</evidence>
<sequence>MAIDGRQILLDINLQINEKQIVTLIGPNGAGKTTLVKVVLGLMKPSAGTVTLRKNLRIGYMPQRLHVDNSMPISVKKFLQLAVHAKPELIEKVLDEVKALHLLHSQIHSLSGGELQRVLLARSLIQDPELLVLDEPVQGVDISGQAELYALIASIRDSHQCGILMISHDLHLVMSATDEVICLNQHVCCHGHPEQVSNDPAYLELFGKKQAAALAVYAHNHNHSHALDGEVVNGEMLNGDHSGHKHG</sequence>
<dbReference type="PANTHER" id="PTHR42734">
    <property type="entry name" value="METAL TRANSPORT SYSTEM ATP-BINDING PROTEIN TM_0124-RELATED"/>
    <property type="match status" value="1"/>
</dbReference>
<proteinExistence type="predicted"/>
<evidence type="ECO:0000256" key="7">
    <source>
        <dbReference type="ARBA" id="ARBA00022967"/>
    </source>
</evidence>
<dbReference type="GO" id="GO:0006829">
    <property type="term" value="P:zinc ion transport"/>
    <property type="evidence" value="ECO:0007669"/>
    <property type="project" value="UniProtKB-KW"/>
</dbReference>
<dbReference type="InterPro" id="IPR017871">
    <property type="entry name" value="ABC_transporter-like_CS"/>
</dbReference>
<evidence type="ECO:0000256" key="9">
    <source>
        <dbReference type="ARBA" id="ARBA00023136"/>
    </source>
</evidence>
<evidence type="ECO:0000313" key="12">
    <source>
        <dbReference type="Proteomes" id="UP000228987"/>
    </source>
</evidence>
<comment type="caution">
    <text evidence="11">The sequence shown here is derived from an EMBL/GenBank/DDBJ whole genome shotgun (WGS) entry which is preliminary data.</text>
</comment>
<dbReference type="FunFam" id="3.40.50.300:FF:000392">
    <property type="entry name" value="Zinc import ATP-binding protein ZnuC"/>
    <property type="match status" value="1"/>
</dbReference>
<dbReference type="InterPro" id="IPR050153">
    <property type="entry name" value="Metal_Ion_Import_ABC"/>
</dbReference>
<keyword evidence="1" id="KW-0813">Transport</keyword>
<protein>
    <submittedName>
        <fullName evidence="11">Zinc ABC transporter ATP-binding protein</fullName>
    </submittedName>
</protein>
<evidence type="ECO:0000256" key="3">
    <source>
        <dbReference type="ARBA" id="ARBA00022741"/>
    </source>
</evidence>
<keyword evidence="9" id="KW-0472">Membrane</keyword>
<evidence type="ECO:0000259" key="10">
    <source>
        <dbReference type="PROSITE" id="PS50893"/>
    </source>
</evidence>